<evidence type="ECO:0000313" key="1">
    <source>
        <dbReference type="EMBL" id="CAB4286658.1"/>
    </source>
</evidence>
<name>A0A6J5VL38_PRUAR</name>
<sequence length="74" mass="8029">MSTAGDEAVAEYTGHACGRVENMPNCVEKNCDDLCLEKYAKSVGTTAQGYCKGDLCMCVFPCKKKFGAHQVTRD</sequence>
<protein>
    <submittedName>
        <fullName evidence="1">Uncharacterized protein</fullName>
    </submittedName>
</protein>
<dbReference type="EMBL" id="CAEKDK010000007">
    <property type="protein sequence ID" value="CAB4286658.1"/>
    <property type="molecule type" value="Genomic_DNA"/>
</dbReference>
<dbReference type="Proteomes" id="UP000507222">
    <property type="component" value="Unassembled WGS sequence"/>
</dbReference>
<accession>A0A6J5VL38</accession>
<dbReference type="AlphaFoldDB" id="A0A6J5VL38"/>
<organism evidence="1 2">
    <name type="scientific">Prunus armeniaca</name>
    <name type="common">Apricot</name>
    <name type="synonym">Armeniaca vulgaris</name>
    <dbReference type="NCBI Taxonomy" id="36596"/>
    <lineage>
        <taxon>Eukaryota</taxon>
        <taxon>Viridiplantae</taxon>
        <taxon>Streptophyta</taxon>
        <taxon>Embryophyta</taxon>
        <taxon>Tracheophyta</taxon>
        <taxon>Spermatophyta</taxon>
        <taxon>Magnoliopsida</taxon>
        <taxon>eudicotyledons</taxon>
        <taxon>Gunneridae</taxon>
        <taxon>Pentapetalae</taxon>
        <taxon>rosids</taxon>
        <taxon>fabids</taxon>
        <taxon>Rosales</taxon>
        <taxon>Rosaceae</taxon>
        <taxon>Amygdaloideae</taxon>
        <taxon>Amygdaleae</taxon>
        <taxon>Prunus</taxon>
    </lineage>
</organism>
<evidence type="ECO:0000313" key="2">
    <source>
        <dbReference type="Proteomes" id="UP000507222"/>
    </source>
</evidence>
<proteinExistence type="predicted"/>
<gene>
    <name evidence="1" type="ORF">CURHAP_LOCUS44262</name>
</gene>
<reference evidence="1 2" key="1">
    <citation type="submission" date="2020-05" db="EMBL/GenBank/DDBJ databases">
        <authorList>
            <person name="Campoy J."/>
            <person name="Schneeberger K."/>
            <person name="Spophaly S."/>
        </authorList>
    </citation>
    <scope>NUCLEOTIDE SEQUENCE [LARGE SCALE GENOMIC DNA]</scope>
    <source>
        <strain evidence="1">PruArmRojPasFocal</strain>
    </source>
</reference>